<gene>
    <name evidence="1" type="ORF">MES5069_370043</name>
</gene>
<protein>
    <submittedName>
        <fullName evidence="1">Uncharacterized protein</fullName>
    </submittedName>
</protein>
<evidence type="ECO:0000313" key="2">
    <source>
        <dbReference type="Proteomes" id="UP001153050"/>
    </source>
</evidence>
<keyword evidence="2" id="KW-1185">Reference proteome</keyword>
<dbReference type="EMBL" id="CAKXZT010000132">
    <property type="protein sequence ID" value="CAH2403354.1"/>
    <property type="molecule type" value="Genomic_DNA"/>
</dbReference>
<organism evidence="1 2">
    <name type="scientific">Mesorhizobium escarrei</name>
    <dbReference type="NCBI Taxonomy" id="666018"/>
    <lineage>
        <taxon>Bacteria</taxon>
        <taxon>Pseudomonadati</taxon>
        <taxon>Pseudomonadota</taxon>
        <taxon>Alphaproteobacteria</taxon>
        <taxon>Hyphomicrobiales</taxon>
        <taxon>Phyllobacteriaceae</taxon>
        <taxon>Mesorhizobium</taxon>
    </lineage>
</organism>
<dbReference type="Proteomes" id="UP001153050">
    <property type="component" value="Unassembled WGS sequence"/>
</dbReference>
<proteinExistence type="predicted"/>
<sequence length="156" mass="17272">MFLPTAYGGMAIANASANALFQRAILENRNDFAVRSIPVAANESRPAVVIHLLPLRRAAHDIFTGADILVAATEVRASAVRAFTNPPRGPVRPDALRDTFGGRAFSRTTLERCGIRLEDHGKNRPDLSRTDFRQDRTRQQSQLVALLKSTQPLNRR</sequence>
<accession>A0ABM9E2P8</accession>
<name>A0ABM9E2P8_9HYPH</name>
<evidence type="ECO:0000313" key="1">
    <source>
        <dbReference type="EMBL" id="CAH2403354.1"/>
    </source>
</evidence>
<reference evidence="1 2" key="1">
    <citation type="submission" date="2022-03" db="EMBL/GenBank/DDBJ databases">
        <authorList>
            <person name="Brunel B."/>
        </authorList>
    </citation>
    <scope>NUCLEOTIDE SEQUENCE [LARGE SCALE GENOMIC DNA]</scope>
    <source>
        <strain evidence="1">STM5069sample</strain>
    </source>
</reference>
<comment type="caution">
    <text evidence="1">The sequence shown here is derived from an EMBL/GenBank/DDBJ whole genome shotgun (WGS) entry which is preliminary data.</text>
</comment>